<dbReference type="Proteomes" id="UP001295469">
    <property type="component" value="Chromosome C03"/>
</dbReference>
<dbReference type="AlphaFoldDB" id="A0A816IM57"/>
<sequence>ETRDLHFYAHSYLSVSSFWFCNIVAIVPDDRITLLYSFSLV</sequence>
<proteinExistence type="predicted"/>
<accession>A0A816IM57</accession>
<name>A0A816IM57_BRANA</name>
<gene>
    <name evidence="1" type="ORF">DARMORV10_C03P74820.1</name>
</gene>
<feature type="non-terminal residue" evidence="1">
    <location>
        <position position="1"/>
    </location>
</feature>
<evidence type="ECO:0000313" key="1">
    <source>
        <dbReference type="EMBL" id="CAF1709526.1"/>
    </source>
</evidence>
<protein>
    <submittedName>
        <fullName evidence="1">(rape) hypothetical protein</fullName>
    </submittedName>
</protein>
<reference evidence="1" key="1">
    <citation type="submission" date="2021-01" db="EMBL/GenBank/DDBJ databases">
        <authorList>
            <consortium name="Genoscope - CEA"/>
            <person name="William W."/>
        </authorList>
    </citation>
    <scope>NUCLEOTIDE SEQUENCE</scope>
</reference>
<organism evidence="1">
    <name type="scientific">Brassica napus</name>
    <name type="common">Rape</name>
    <dbReference type="NCBI Taxonomy" id="3708"/>
    <lineage>
        <taxon>Eukaryota</taxon>
        <taxon>Viridiplantae</taxon>
        <taxon>Streptophyta</taxon>
        <taxon>Embryophyta</taxon>
        <taxon>Tracheophyta</taxon>
        <taxon>Spermatophyta</taxon>
        <taxon>Magnoliopsida</taxon>
        <taxon>eudicotyledons</taxon>
        <taxon>Gunneridae</taxon>
        <taxon>Pentapetalae</taxon>
        <taxon>rosids</taxon>
        <taxon>malvids</taxon>
        <taxon>Brassicales</taxon>
        <taxon>Brassicaceae</taxon>
        <taxon>Brassiceae</taxon>
        <taxon>Brassica</taxon>
    </lineage>
</organism>
<dbReference type="EMBL" id="HG994367">
    <property type="protein sequence ID" value="CAF1709526.1"/>
    <property type="molecule type" value="Genomic_DNA"/>
</dbReference>